<dbReference type="GO" id="GO:0005737">
    <property type="term" value="C:cytoplasm"/>
    <property type="evidence" value="ECO:0007669"/>
    <property type="project" value="TreeGrafter"/>
</dbReference>
<evidence type="ECO:0000313" key="3">
    <source>
        <dbReference type="Proteomes" id="UP000242219"/>
    </source>
</evidence>
<organism evidence="2 3">
    <name type="scientific">Candidatus Brocadia sapporoensis</name>
    <dbReference type="NCBI Taxonomy" id="392547"/>
    <lineage>
        <taxon>Bacteria</taxon>
        <taxon>Pseudomonadati</taxon>
        <taxon>Planctomycetota</taxon>
        <taxon>Candidatus Brocadiia</taxon>
        <taxon>Candidatus Brocadiales</taxon>
        <taxon>Candidatus Brocadiaceae</taxon>
        <taxon>Candidatus Brocadia</taxon>
    </lineage>
</organism>
<comment type="caution">
    <text evidence="2">The sequence shown here is derived from an EMBL/GenBank/DDBJ whole genome shotgun (WGS) entry which is preliminary data.</text>
</comment>
<proteinExistence type="predicted"/>
<dbReference type="Pfam" id="PF00149">
    <property type="entry name" value="Metallophos"/>
    <property type="match status" value="1"/>
</dbReference>
<dbReference type="InterPro" id="IPR011152">
    <property type="entry name" value="Pesterase_MJ0912"/>
</dbReference>
<dbReference type="CDD" id="cd00838">
    <property type="entry name" value="MPP_superfamily"/>
    <property type="match status" value="1"/>
</dbReference>
<name>A0A1V6M218_9BACT</name>
<dbReference type="InterPro" id="IPR050126">
    <property type="entry name" value="Ap4A_hydrolase"/>
</dbReference>
<reference evidence="2 3" key="1">
    <citation type="journal article" date="2016" name="Genome Announc.">
        <title>Draft Genome Sequence of the Anaerobic Ammonium-Oxidizing Bacterium 'Candidatus Brocadia sp. 40'.</title>
        <authorList>
            <person name="Ali M."/>
            <person name="Haroon M.F."/>
            <person name="Narita Y."/>
            <person name="Zhang L."/>
            <person name="Rangel Shaw D."/>
            <person name="Okabe S."/>
            <person name="Saikaly P.E."/>
        </authorList>
    </citation>
    <scope>NUCLEOTIDE SEQUENCE [LARGE SCALE GENOMIC DNA]</scope>
    <source>
        <strain evidence="2 3">40</strain>
    </source>
</reference>
<dbReference type="EMBL" id="MJUW02000040">
    <property type="protein sequence ID" value="OQD46366.1"/>
    <property type="molecule type" value="Genomic_DNA"/>
</dbReference>
<dbReference type="RefSeq" id="WP_070066469.1">
    <property type="nucleotide sequence ID" value="NZ_MJUW02000040.1"/>
</dbReference>
<dbReference type="InterPro" id="IPR029052">
    <property type="entry name" value="Metallo-depent_PP-like"/>
</dbReference>
<dbReference type="GO" id="GO:0016791">
    <property type="term" value="F:phosphatase activity"/>
    <property type="evidence" value="ECO:0007669"/>
    <property type="project" value="TreeGrafter"/>
</dbReference>
<dbReference type="SUPFAM" id="SSF56300">
    <property type="entry name" value="Metallo-dependent phosphatases"/>
    <property type="match status" value="2"/>
</dbReference>
<dbReference type="PIRSF" id="PIRSF000883">
    <property type="entry name" value="Pesterase_MJ0912"/>
    <property type="match status" value="1"/>
</dbReference>
<dbReference type="Proteomes" id="UP000242219">
    <property type="component" value="Unassembled WGS sequence"/>
</dbReference>
<gene>
    <name evidence="2" type="ORF">BIY37_03630</name>
</gene>
<dbReference type="Gene3D" id="3.60.21.10">
    <property type="match status" value="2"/>
</dbReference>
<evidence type="ECO:0000313" key="2">
    <source>
        <dbReference type="EMBL" id="OQD46366.1"/>
    </source>
</evidence>
<accession>A0A1V6M218</accession>
<dbReference type="PANTHER" id="PTHR42850:SF2">
    <property type="entry name" value="BLL5683 PROTEIN"/>
    <property type="match status" value="1"/>
</dbReference>
<dbReference type="AlphaFoldDB" id="A0A1V6M218"/>
<feature type="domain" description="Calcineurin-like phosphoesterase" evidence="1">
    <location>
        <begin position="4"/>
        <end position="193"/>
    </location>
</feature>
<evidence type="ECO:0000259" key="1">
    <source>
        <dbReference type="Pfam" id="PF00149"/>
    </source>
</evidence>
<keyword evidence="3" id="KW-1185">Reference proteome</keyword>
<dbReference type="InterPro" id="IPR004843">
    <property type="entry name" value="Calcineurin-like_PHP"/>
</dbReference>
<dbReference type="PANTHER" id="PTHR42850">
    <property type="entry name" value="METALLOPHOSPHOESTERASE"/>
    <property type="match status" value="1"/>
</dbReference>
<protein>
    <recommendedName>
        <fullName evidence="1">Calcineurin-like phosphoesterase domain-containing protein</fullName>
    </recommendedName>
</protein>
<sequence length="307" mass="34565">MKNIILSDIHSNADALLAVIKEIVEKEYPISRLLIAGDIVGYGASPNECCNIVRFLIYGRKAVDLKKIRESVIQSCLNPHQQHDQLNALIALEKKGLAIGGNHDRETAGESSLTGEMNPIASAAVDWTKRVLTKENLNFLKSLSLRMKFDKEQFEIVHSTPSCPRSYEYVRNAGALNYTSLWSKVTFGGHTHRPSAYIYTREIRTVNASVLVPADNYDMRLMRIEKESTDRVESFVINTNKDWKYYINVGSVGQPRDGNSHACYVVYDSTAKHLSFKRVPYNTEAASKKILEAKLPRELAERISKGV</sequence>